<dbReference type="OrthoDB" id="9801549at2"/>
<reference evidence="4" key="1">
    <citation type="submission" date="2016-10" db="EMBL/GenBank/DDBJ databases">
        <authorList>
            <person name="Varghese N."/>
            <person name="Submissions S."/>
        </authorList>
    </citation>
    <scope>NUCLEOTIDE SEQUENCE [LARGE SCALE GENOMIC DNA]</scope>
    <source>
        <strain evidence="4">ATCC 25963</strain>
    </source>
</reference>
<gene>
    <name evidence="3" type="ORF">SAMN02745121_02152</name>
</gene>
<feature type="compositionally biased region" description="Low complexity" evidence="1">
    <location>
        <begin position="390"/>
        <end position="413"/>
    </location>
</feature>
<dbReference type="AlphaFoldDB" id="A0A1I1W813"/>
<feature type="region of interest" description="Disordered" evidence="1">
    <location>
        <begin position="390"/>
        <end position="452"/>
    </location>
</feature>
<evidence type="ECO:0000313" key="4">
    <source>
        <dbReference type="Proteomes" id="UP000199400"/>
    </source>
</evidence>
<evidence type="ECO:0000313" key="3">
    <source>
        <dbReference type="EMBL" id="SFD91287.1"/>
    </source>
</evidence>
<dbReference type="InterPro" id="IPR024079">
    <property type="entry name" value="MetalloPept_cat_dom_sf"/>
</dbReference>
<dbReference type="InterPro" id="IPR013783">
    <property type="entry name" value="Ig-like_fold"/>
</dbReference>
<accession>A0A1I1W813</accession>
<keyword evidence="2" id="KW-0732">Signal</keyword>
<dbReference type="Gene3D" id="3.40.390.10">
    <property type="entry name" value="Collagenase (Catalytic Domain)"/>
    <property type="match status" value="1"/>
</dbReference>
<dbReference type="Gene3D" id="2.60.40.10">
    <property type="entry name" value="Immunoglobulins"/>
    <property type="match status" value="1"/>
</dbReference>
<dbReference type="InterPro" id="IPR024038">
    <property type="entry name" value="MYXO-CTERM"/>
</dbReference>
<feature type="chain" id="PRO_5011594847" evidence="2">
    <location>
        <begin position="24"/>
        <end position="481"/>
    </location>
</feature>
<dbReference type="Proteomes" id="UP000199400">
    <property type="component" value="Unassembled WGS sequence"/>
</dbReference>
<feature type="signal peptide" evidence="2">
    <location>
        <begin position="1"/>
        <end position="23"/>
    </location>
</feature>
<name>A0A1I1W813_9BACT</name>
<protein>
    <submittedName>
        <fullName evidence="3">MYXO-CTERM domain-containing protein</fullName>
    </submittedName>
</protein>
<evidence type="ECO:0000256" key="2">
    <source>
        <dbReference type="SAM" id="SignalP"/>
    </source>
</evidence>
<dbReference type="GO" id="GO:0008237">
    <property type="term" value="F:metallopeptidase activity"/>
    <property type="evidence" value="ECO:0007669"/>
    <property type="project" value="InterPro"/>
</dbReference>
<evidence type="ECO:0000256" key="1">
    <source>
        <dbReference type="SAM" id="MobiDB-lite"/>
    </source>
</evidence>
<keyword evidence="4" id="KW-1185">Reference proteome</keyword>
<sequence>MTRPIAYISIPCALALAPLAASADPGQQTLFGQPVQAAPELTEEEIAARRAAFEKYLEDNDLIHAGSVVMPRAMAEDDLSAGPRPTYAWDTPPKRHTVFLNFFGGEMTGGTNSALMESPCIQGGTVQYPQFQRSEQEALAIIQVFKDAMAPFGVRIAYEKAPPKHLPYSMVMMGGKPQVIGLPNGVLGVACNLDCGDTWWRDTTFAFTEVAGDIQVLGTTALQEAAHAWGLDHIDGEDNIMYPYATFGKKVWADTCTAYNAATGPIGCEYVHDEFCGENGGAQNDVAELMAYFGANSVDDVAPTVTLLSPEDGAMIEPGTDVLVKAEISDNFEGYGWRMMIPEADIEQPAYSGEKQWSIKPPKGTYTIRVEALDHDGNIGFAEAVIHVGVEPTDPTTGGEPTTGGDTSDSTSGGPAGESDTEGSSDDSGSNVTVGPATATAPMEPGTDESGCNCVTAPVSRDMSVWMLALAGLGLVRRRRT</sequence>
<dbReference type="EMBL" id="FOMX01000006">
    <property type="protein sequence ID" value="SFD91287.1"/>
    <property type="molecule type" value="Genomic_DNA"/>
</dbReference>
<proteinExistence type="predicted"/>
<dbReference type="NCBIfam" id="TIGR03901">
    <property type="entry name" value="MYXO-CTERM"/>
    <property type="match status" value="1"/>
</dbReference>
<organism evidence="3 4">
    <name type="scientific">Nannocystis exedens</name>
    <dbReference type="NCBI Taxonomy" id="54"/>
    <lineage>
        <taxon>Bacteria</taxon>
        <taxon>Pseudomonadati</taxon>
        <taxon>Myxococcota</taxon>
        <taxon>Polyangia</taxon>
        <taxon>Nannocystales</taxon>
        <taxon>Nannocystaceae</taxon>
        <taxon>Nannocystis</taxon>
    </lineage>
</organism>
<dbReference type="RefSeq" id="WP_096325932.1">
    <property type="nucleotide sequence ID" value="NZ_FOMX01000006.1"/>
</dbReference>
<dbReference type="SUPFAM" id="SSF55486">
    <property type="entry name" value="Metalloproteases ('zincins'), catalytic domain"/>
    <property type="match status" value="1"/>
</dbReference>